<organism evidence="1 2">
    <name type="scientific">Mycolicibacterium canariasense</name>
    <name type="common">Mycobacterium canariasense</name>
    <dbReference type="NCBI Taxonomy" id="228230"/>
    <lineage>
        <taxon>Bacteria</taxon>
        <taxon>Bacillati</taxon>
        <taxon>Actinomycetota</taxon>
        <taxon>Actinomycetes</taxon>
        <taxon>Mycobacteriales</taxon>
        <taxon>Mycobacteriaceae</taxon>
        <taxon>Mycolicibacterium</taxon>
    </lineage>
</organism>
<name>A0A100WAH8_MYCCR</name>
<dbReference type="Proteomes" id="UP000069443">
    <property type="component" value="Unassembled WGS sequence"/>
</dbReference>
<dbReference type="EMBL" id="BCSY01000035">
    <property type="protein sequence ID" value="GAS94927.1"/>
    <property type="molecule type" value="Genomic_DNA"/>
</dbReference>
<dbReference type="AlphaFoldDB" id="A0A100WAH8"/>
<evidence type="ECO:0000313" key="1">
    <source>
        <dbReference type="EMBL" id="GAS94927.1"/>
    </source>
</evidence>
<protein>
    <submittedName>
        <fullName evidence="1">Uncharacterized protein</fullName>
    </submittedName>
</protein>
<reference evidence="2" key="1">
    <citation type="journal article" date="2016" name="Genome Announc.">
        <title>Draft Genome Sequences of Five Rapidly Growing Mycobacterium Species, M. thermoresistibile, M. fortuitum subsp. acetamidolyticum, M. canariasense, M. brisbanense, and M. novocastrense.</title>
        <authorList>
            <person name="Katahira K."/>
            <person name="Ogura Y."/>
            <person name="Gotoh Y."/>
            <person name="Hayashi T."/>
        </authorList>
    </citation>
    <scope>NUCLEOTIDE SEQUENCE [LARGE SCALE GENOMIC DNA]</scope>
    <source>
        <strain evidence="2">JCM15298</strain>
    </source>
</reference>
<keyword evidence="2" id="KW-1185">Reference proteome</keyword>
<reference evidence="2" key="2">
    <citation type="submission" date="2016-02" db="EMBL/GenBank/DDBJ databases">
        <title>Draft genome sequence of five rapidly growing Mycobacterium species.</title>
        <authorList>
            <person name="Katahira K."/>
            <person name="Gotou Y."/>
            <person name="Iida K."/>
            <person name="Ogura Y."/>
            <person name="Hayashi T."/>
        </authorList>
    </citation>
    <scope>NUCLEOTIDE SEQUENCE [LARGE SCALE GENOMIC DNA]</scope>
    <source>
        <strain evidence="2">JCM15298</strain>
    </source>
</reference>
<accession>A0A100WAH8</accession>
<evidence type="ECO:0000313" key="2">
    <source>
        <dbReference type="Proteomes" id="UP000069443"/>
    </source>
</evidence>
<comment type="caution">
    <text evidence="1">The sequence shown here is derived from an EMBL/GenBank/DDBJ whole genome shotgun (WGS) entry which is preliminary data.</text>
</comment>
<gene>
    <name evidence="1" type="ORF">RMCC_1893</name>
</gene>
<proteinExistence type="predicted"/>
<sequence length="163" mass="17500">MAAAAVLTAAAAVGAVTWTCTLSSSVDGVEMGDYGPGKQRNWAQQLVTGLNTHDAAQVPVLYVGGKLAAAQARTIEVALPAPGCRYELVSVRDRGDQGRQRIPGLDGENSTYQFDMTVEQHCPAGQPRTRVLGVMAVAEMGYWEPFYFATDQQGQRIPRMSQP</sequence>